<reference evidence="2" key="1">
    <citation type="journal article" date="2022" name="Mol. Ecol. Resour.">
        <title>The genomes of chicory, endive, great burdock and yacon provide insights into Asteraceae palaeo-polyploidization history and plant inulin production.</title>
        <authorList>
            <person name="Fan W."/>
            <person name="Wang S."/>
            <person name="Wang H."/>
            <person name="Wang A."/>
            <person name="Jiang F."/>
            <person name="Liu H."/>
            <person name="Zhao H."/>
            <person name="Xu D."/>
            <person name="Zhang Y."/>
        </authorList>
    </citation>
    <scope>NUCLEOTIDE SEQUENCE [LARGE SCALE GENOMIC DNA]</scope>
    <source>
        <strain evidence="2">cv. Niubang</strain>
    </source>
</reference>
<dbReference type="Proteomes" id="UP001055879">
    <property type="component" value="Linkage Group LG09"/>
</dbReference>
<name>A0ACB9A071_ARCLA</name>
<accession>A0ACB9A071</accession>
<evidence type="ECO:0000313" key="1">
    <source>
        <dbReference type="EMBL" id="KAI3702941.1"/>
    </source>
</evidence>
<organism evidence="1 2">
    <name type="scientific">Arctium lappa</name>
    <name type="common">Greater burdock</name>
    <name type="synonym">Lappa major</name>
    <dbReference type="NCBI Taxonomy" id="4217"/>
    <lineage>
        <taxon>Eukaryota</taxon>
        <taxon>Viridiplantae</taxon>
        <taxon>Streptophyta</taxon>
        <taxon>Embryophyta</taxon>
        <taxon>Tracheophyta</taxon>
        <taxon>Spermatophyta</taxon>
        <taxon>Magnoliopsida</taxon>
        <taxon>eudicotyledons</taxon>
        <taxon>Gunneridae</taxon>
        <taxon>Pentapetalae</taxon>
        <taxon>asterids</taxon>
        <taxon>campanulids</taxon>
        <taxon>Asterales</taxon>
        <taxon>Asteraceae</taxon>
        <taxon>Carduoideae</taxon>
        <taxon>Cardueae</taxon>
        <taxon>Arctiinae</taxon>
        <taxon>Arctium</taxon>
    </lineage>
</organism>
<dbReference type="EMBL" id="CM042055">
    <property type="protein sequence ID" value="KAI3702941.1"/>
    <property type="molecule type" value="Genomic_DNA"/>
</dbReference>
<protein>
    <submittedName>
        <fullName evidence="1">Uncharacterized protein</fullName>
    </submittedName>
</protein>
<comment type="caution">
    <text evidence="1">The sequence shown here is derived from an EMBL/GenBank/DDBJ whole genome shotgun (WGS) entry which is preliminary data.</text>
</comment>
<keyword evidence="2" id="KW-1185">Reference proteome</keyword>
<reference evidence="1 2" key="2">
    <citation type="journal article" date="2022" name="Mol. Ecol. Resour.">
        <title>The genomes of chicory, endive, great burdock and yacon provide insights into Asteraceae paleo-polyploidization history and plant inulin production.</title>
        <authorList>
            <person name="Fan W."/>
            <person name="Wang S."/>
            <person name="Wang H."/>
            <person name="Wang A."/>
            <person name="Jiang F."/>
            <person name="Liu H."/>
            <person name="Zhao H."/>
            <person name="Xu D."/>
            <person name="Zhang Y."/>
        </authorList>
    </citation>
    <scope>NUCLEOTIDE SEQUENCE [LARGE SCALE GENOMIC DNA]</scope>
    <source>
        <strain evidence="2">cv. Niubang</strain>
    </source>
</reference>
<evidence type="ECO:0000313" key="2">
    <source>
        <dbReference type="Proteomes" id="UP001055879"/>
    </source>
</evidence>
<gene>
    <name evidence="1" type="ORF">L6452_28695</name>
</gene>
<sequence length="189" mass="21859">MAVGTIEDTATSKRKMLGQDVNVEDIEVLERLLDYRSLKGVFPFENLTEMTIFLRPWLIRHIGNADGWKKKLEHVKTKYTNTSDPIEDGARKEFELWKKIWGNERGDDGDQSGDRPANNDDIEDTTTSKRKEIGQDVDVEDIEVLEGLLDYRSRQGVFPFEHPTAMKNSLRPWQILHIGNEDGWKTKLE</sequence>
<proteinExistence type="predicted"/>